<organism evidence="5 6">
    <name type="scientific">Lachancea nothofagi CBS 11611</name>
    <dbReference type="NCBI Taxonomy" id="1266666"/>
    <lineage>
        <taxon>Eukaryota</taxon>
        <taxon>Fungi</taxon>
        <taxon>Dikarya</taxon>
        <taxon>Ascomycota</taxon>
        <taxon>Saccharomycotina</taxon>
        <taxon>Saccharomycetes</taxon>
        <taxon>Saccharomycetales</taxon>
        <taxon>Saccharomycetaceae</taxon>
        <taxon>Lachancea</taxon>
    </lineage>
</organism>
<dbReference type="PROSITE" id="PS50181">
    <property type="entry name" value="FBOX"/>
    <property type="match status" value="1"/>
</dbReference>
<feature type="region of interest" description="Disordered" evidence="3">
    <location>
        <begin position="178"/>
        <end position="197"/>
    </location>
</feature>
<name>A0A1G4J8W6_9SACH</name>
<keyword evidence="6" id="KW-1185">Reference proteome</keyword>
<reference evidence="6" key="1">
    <citation type="submission" date="2016-03" db="EMBL/GenBank/DDBJ databases">
        <authorList>
            <person name="Devillers Hugo."/>
        </authorList>
    </citation>
    <scope>NUCLEOTIDE SEQUENCE [LARGE SCALE GENOMIC DNA]</scope>
</reference>
<accession>A0A1G4J8W6</accession>
<dbReference type="EMBL" id="LT598446">
    <property type="protein sequence ID" value="SCU86439.1"/>
    <property type="molecule type" value="Genomic_DNA"/>
</dbReference>
<sequence>MSGQESRIQSLSSLCEITLMRNHLMLQNVANMPYRLIRNVLMKLKMDHLRKLEETNVSLIFEDDEVWLELLKKDYSLHVHESFHRKRDKIVEFYISFVEAHDPAFLQDMELIKSFLRFAIKKDSESQRYRVPSRMLYFTYQEDTLRKQELSTQRLRLRMQQLQQEKEKNQIVPLEDPVYCERKTKGSGRSNDRSGPYIKSYKEHQKRQQHFRSGGFDATTKPVKRVAFGGQAGTPASQRNEAEAHHAEAKGISKNPSASVSRSPVQSQVKRPATPPRGKKPSSDQNPFLKRRKPIPRLKSKASCTPPILPSKDREPVVVKLNSTKINKKSTRSSIFAAPTPQEMAFGQDGNKPNAYIFDSSQR</sequence>
<dbReference type="PANTHER" id="PTHR15141:SF76">
    <property type="entry name" value="TRANSCRIPTION ELONGATION FACTOR B POLYPEPTIDE 3"/>
    <property type="match status" value="1"/>
</dbReference>
<dbReference type="AlphaFoldDB" id="A0A1G4J8W6"/>
<feature type="coiled-coil region" evidence="2">
    <location>
        <begin position="145"/>
        <end position="172"/>
    </location>
</feature>
<feature type="domain" description="F-box" evidence="4">
    <location>
        <begin position="26"/>
        <end position="70"/>
    </location>
</feature>
<proteinExistence type="predicted"/>
<dbReference type="Proteomes" id="UP000189911">
    <property type="component" value="Chromosome C"/>
</dbReference>
<feature type="region of interest" description="Disordered" evidence="3">
    <location>
        <begin position="202"/>
        <end position="312"/>
    </location>
</feature>
<dbReference type="Gene3D" id="6.10.250.3180">
    <property type="match status" value="1"/>
</dbReference>
<keyword evidence="2" id="KW-0175">Coiled coil</keyword>
<dbReference type="PANTHER" id="PTHR15141">
    <property type="entry name" value="TRANSCRIPTION ELONGATION FACTOR B POLYPEPTIDE 3"/>
    <property type="match status" value="1"/>
</dbReference>
<evidence type="ECO:0000256" key="3">
    <source>
        <dbReference type="SAM" id="MobiDB-lite"/>
    </source>
</evidence>
<dbReference type="InterPro" id="IPR051870">
    <property type="entry name" value="Elongin-A_domain"/>
</dbReference>
<evidence type="ECO:0000259" key="4">
    <source>
        <dbReference type="PROSITE" id="PS50181"/>
    </source>
</evidence>
<evidence type="ECO:0000256" key="1">
    <source>
        <dbReference type="ARBA" id="ARBA00021346"/>
    </source>
</evidence>
<feature type="compositionally biased region" description="Basic and acidic residues" evidence="3">
    <location>
        <begin position="240"/>
        <end position="251"/>
    </location>
</feature>
<feature type="compositionally biased region" description="Polar residues" evidence="3">
    <location>
        <begin position="254"/>
        <end position="269"/>
    </location>
</feature>
<dbReference type="OrthoDB" id="21513at2759"/>
<gene>
    <name evidence="5" type="ORF">LANO_0C07998G</name>
</gene>
<evidence type="ECO:0000256" key="2">
    <source>
        <dbReference type="SAM" id="Coils"/>
    </source>
</evidence>
<evidence type="ECO:0000313" key="5">
    <source>
        <dbReference type="EMBL" id="SCU86439.1"/>
    </source>
</evidence>
<dbReference type="InterPro" id="IPR010684">
    <property type="entry name" value="RNA_pol_II_trans_fac_SIII_A"/>
</dbReference>
<dbReference type="GO" id="GO:0070449">
    <property type="term" value="C:elongin complex"/>
    <property type="evidence" value="ECO:0007669"/>
    <property type="project" value="InterPro"/>
</dbReference>
<dbReference type="InterPro" id="IPR001810">
    <property type="entry name" value="F-box_dom"/>
</dbReference>
<dbReference type="Pfam" id="PF06881">
    <property type="entry name" value="Elongin_A"/>
    <property type="match status" value="1"/>
</dbReference>
<evidence type="ECO:0000313" key="6">
    <source>
        <dbReference type="Proteomes" id="UP000189911"/>
    </source>
</evidence>
<protein>
    <recommendedName>
        <fullName evidence="1">Elongin-A</fullName>
    </recommendedName>
</protein>
<feature type="compositionally biased region" description="Basic residues" evidence="3">
    <location>
        <begin position="289"/>
        <end position="300"/>
    </location>
</feature>
<feature type="region of interest" description="Disordered" evidence="3">
    <location>
        <begin position="332"/>
        <end position="363"/>
    </location>
</feature>
<dbReference type="GO" id="GO:0006368">
    <property type="term" value="P:transcription elongation by RNA polymerase II"/>
    <property type="evidence" value="ECO:0007669"/>
    <property type="project" value="InterPro"/>
</dbReference>